<dbReference type="GO" id="GO:0072546">
    <property type="term" value="C:EMC complex"/>
    <property type="evidence" value="ECO:0007669"/>
    <property type="project" value="InterPro"/>
</dbReference>
<evidence type="ECO:0000313" key="14">
    <source>
        <dbReference type="EMBL" id="ODQ61275.1"/>
    </source>
</evidence>
<dbReference type="RefSeq" id="XP_019040482.1">
    <property type="nucleotide sequence ID" value="XM_019184632.1"/>
</dbReference>
<evidence type="ECO:0000259" key="13">
    <source>
        <dbReference type="Pfam" id="PF07774"/>
    </source>
</evidence>
<evidence type="ECO:0000313" key="15">
    <source>
        <dbReference type="Proteomes" id="UP000094112"/>
    </source>
</evidence>
<dbReference type="EMBL" id="KV454209">
    <property type="protein sequence ID" value="ODQ61275.1"/>
    <property type="molecule type" value="Genomic_DNA"/>
</dbReference>
<dbReference type="AlphaFoldDB" id="A0A1E3P775"/>
<evidence type="ECO:0000256" key="2">
    <source>
        <dbReference type="ARBA" id="ARBA00007904"/>
    </source>
</evidence>
<evidence type="ECO:0000256" key="12">
    <source>
        <dbReference type="SAM" id="SignalP"/>
    </source>
</evidence>
<dbReference type="GO" id="GO:0034975">
    <property type="term" value="P:protein folding in endoplasmic reticulum"/>
    <property type="evidence" value="ECO:0007669"/>
    <property type="project" value="TreeGrafter"/>
</dbReference>
<gene>
    <name evidence="14" type="ORF">WICANDRAFT_77914</name>
</gene>
<dbReference type="Gene3D" id="2.130.10.10">
    <property type="entry name" value="YVTN repeat-like/Quinoprotein amine dehydrogenase"/>
    <property type="match status" value="1"/>
</dbReference>
<dbReference type="OrthoDB" id="28092at2759"/>
<comment type="subcellular location">
    <subcellularLocation>
        <location evidence="1">Endoplasmic reticulum membrane</location>
        <topology evidence="1">Single-pass type I membrane protein</topology>
    </subcellularLocation>
</comment>
<keyword evidence="15" id="KW-1185">Reference proteome</keyword>
<evidence type="ECO:0000256" key="7">
    <source>
        <dbReference type="ARBA" id="ARBA00022824"/>
    </source>
</evidence>
<evidence type="ECO:0000256" key="11">
    <source>
        <dbReference type="SAM" id="Phobius"/>
    </source>
</evidence>
<dbReference type="InterPro" id="IPR011047">
    <property type="entry name" value="Quinoprotein_ADH-like_sf"/>
</dbReference>
<evidence type="ECO:0000256" key="5">
    <source>
        <dbReference type="ARBA" id="ARBA00022692"/>
    </source>
</evidence>
<proteinExistence type="inferred from homology"/>
<sequence>MKFQFLGLICLITTVLAVFSDEAYVTDWKIRQIGPLDSSNILYPRKEILNLLTKTNTLAGIQDGNVRWRVHFDDVVEDSKQSVIQLGDNIVTGLNYLNRSLLQVWDPIDGFWIKDLAIFTSKEISAIKAHGENVIVVFKNGEVVLVNNDGDIKSFESISKFDNVIISPLENGNFIILFNEQDTENTHYGFYDGEKFHTHTLQISWSSIKEFHGAKLVYQTIKYYVLQFDKNTGVVSSPIPIQGKFDEFIAIRIDSLIAFERNHNIEILKLDGSLLFTIPNVHKYLLKFVENSFILFTEYHVNIIDPDTGDEISSFFLGDEKLPFDLIKSISVSTDGVENIHSMFEFSNQTYSYVWNNVKVWQRDASLSQVVAHAIVDLEVETSLTPDDLLHEEELNVFQAYLFRLTKHAKELKQLYESFWETLPLIATGEVSLFGQTKENNEYFGFIKYLILGTKSGRVIALNTLNGEKVWSFDTQQDDILSIETVENERLYVFTKSGPRLELDAKTGEFIEKKLIVPPLKVEKLDSDDKFYVEIENEFAVILSDDPSNLNSSSSSFIIKHDSNKIQGLKIEGKKVLQTWKFETTADEEIVAFASKDEDEKIANVGYVLGDRSVLYKYLYPNFAAFAVLNKPTKTLYIHIIDSITGEIVHTAYHDEHVHEDEHINILFGEHWVIYSYWSNKPYPEQKIVVIDLFESLKSNEKFSNNTSSSLDYKHPPAVLSKSFILPFKINSMAISKTRFGVTTKSIIISLTNGQILYLPKYILNSRRVQDRPLTNEEKSEFMLTPYDPIITIDDNFVISHHRQVMGADTLISVPTNLESTSIVCSYGLDVFCTRVSPSLQFDKLTSGFDKVKLIASILMLIIIVLILKPLKDSRNLKSLWVIES</sequence>
<dbReference type="PANTHER" id="PTHR21573">
    <property type="entry name" value="ER MEMBRANE PROTEIN COMPLEX SUBUNIT 1"/>
    <property type="match status" value="1"/>
</dbReference>
<dbReference type="STRING" id="683960.A0A1E3P775"/>
<reference evidence="14 15" key="1">
    <citation type="journal article" date="2016" name="Proc. Natl. Acad. Sci. U.S.A.">
        <title>Comparative genomics of biotechnologically important yeasts.</title>
        <authorList>
            <person name="Riley R."/>
            <person name="Haridas S."/>
            <person name="Wolfe K.H."/>
            <person name="Lopes M.R."/>
            <person name="Hittinger C.T."/>
            <person name="Goeker M."/>
            <person name="Salamov A.A."/>
            <person name="Wisecaver J.H."/>
            <person name="Long T.M."/>
            <person name="Calvey C.H."/>
            <person name="Aerts A.L."/>
            <person name="Barry K.W."/>
            <person name="Choi C."/>
            <person name="Clum A."/>
            <person name="Coughlan A.Y."/>
            <person name="Deshpande S."/>
            <person name="Douglass A.P."/>
            <person name="Hanson S.J."/>
            <person name="Klenk H.-P."/>
            <person name="LaButti K.M."/>
            <person name="Lapidus A."/>
            <person name="Lindquist E.A."/>
            <person name="Lipzen A.M."/>
            <person name="Meier-Kolthoff J.P."/>
            <person name="Ohm R.A."/>
            <person name="Otillar R.P."/>
            <person name="Pangilinan J.L."/>
            <person name="Peng Y."/>
            <person name="Rokas A."/>
            <person name="Rosa C.A."/>
            <person name="Scheuner C."/>
            <person name="Sibirny A.A."/>
            <person name="Slot J.C."/>
            <person name="Stielow J.B."/>
            <person name="Sun H."/>
            <person name="Kurtzman C.P."/>
            <person name="Blackwell M."/>
            <person name="Grigoriev I.V."/>
            <person name="Jeffries T.W."/>
        </authorList>
    </citation>
    <scope>NUCLEOTIDE SEQUENCE [LARGE SCALE GENOMIC DNA]</scope>
    <source>
        <strain evidence="15">ATCC 58044 / CBS 1984 / NCYC 433 / NRRL Y-366-8</strain>
    </source>
</reference>
<feature type="chain" id="PRO_5009133717" description="ER membrane protein complex subunit 1" evidence="12">
    <location>
        <begin position="18"/>
        <end position="885"/>
    </location>
</feature>
<dbReference type="GeneID" id="30201878"/>
<keyword evidence="7" id="KW-0256">Endoplasmic reticulum</keyword>
<keyword evidence="9 11" id="KW-0472">Membrane</keyword>
<evidence type="ECO:0000256" key="3">
    <source>
        <dbReference type="ARBA" id="ARBA00011276"/>
    </source>
</evidence>
<keyword evidence="6 12" id="KW-0732">Signal</keyword>
<dbReference type="InterPro" id="IPR015943">
    <property type="entry name" value="WD40/YVTN_repeat-like_dom_sf"/>
</dbReference>
<keyword evidence="5 11" id="KW-0812">Transmembrane</keyword>
<dbReference type="Pfam" id="PF07774">
    <property type="entry name" value="EMC1_C"/>
    <property type="match status" value="1"/>
</dbReference>
<evidence type="ECO:0000256" key="9">
    <source>
        <dbReference type="ARBA" id="ARBA00023136"/>
    </source>
</evidence>
<evidence type="ECO:0000256" key="10">
    <source>
        <dbReference type="ARBA" id="ARBA00023180"/>
    </source>
</evidence>
<keyword evidence="8 11" id="KW-1133">Transmembrane helix</keyword>
<dbReference type="PANTHER" id="PTHR21573:SF0">
    <property type="entry name" value="ER MEMBRANE PROTEIN COMPLEX SUBUNIT 1"/>
    <property type="match status" value="1"/>
</dbReference>
<evidence type="ECO:0000256" key="6">
    <source>
        <dbReference type="ARBA" id="ARBA00022729"/>
    </source>
</evidence>
<protein>
    <recommendedName>
        <fullName evidence="4">ER membrane protein complex subunit 1</fullName>
    </recommendedName>
</protein>
<name>A0A1E3P775_WICAA</name>
<dbReference type="Proteomes" id="UP000094112">
    <property type="component" value="Unassembled WGS sequence"/>
</dbReference>
<dbReference type="InterPro" id="IPR011678">
    <property type="entry name" value="EMC1_C"/>
</dbReference>
<organism evidence="14 15">
    <name type="scientific">Wickerhamomyces anomalus (strain ATCC 58044 / CBS 1984 / NCYC 433 / NRRL Y-366-8)</name>
    <name type="common">Yeast</name>
    <name type="synonym">Hansenula anomala</name>
    <dbReference type="NCBI Taxonomy" id="683960"/>
    <lineage>
        <taxon>Eukaryota</taxon>
        <taxon>Fungi</taxon>
        <taxon>Dikarya</taxon>
        <taxon>Ascomycota</taxon>
        <taxon>Saccharomycotina</taxon>
        <taxon>Saccharomycetes</taxon>
        <taxon>Phaffomycetales</taxon>
        <taxon>Wickerhamomycetaceae</taxon>
        <taxon>Wickerhamomyces</taxon>
    </lineage>
</organism>
<feature type="transmembrane region" description="Helical" evidence="11">
    <location>
        <begin position="854"/>
        <end position="871"/>
    </location>
</feature>
<comment type="subunit">
    <text evidence="3">Component of the ER membrane protein complex (EMC).</text>
</comment>
<evidence type="ECO:0000256" key="8">
    <source>
        <dbReference type="ARBA" id="ARBA00022989"/>
    </source>
</evidence>
<dbReference type="InterPro" id="IPR026895">
    <property type="entry name" value="EMC1"/>
</dbReference>
<evidence type="ECO:0000256" key="4">
    <source>
        <dbReference type="ARBA" id="ARBA00020824"/>
    </source>
</evidence>
<dbReference type="SUPFAM" id="SSF50998">
    <property type="entry name" value="Quinoprotein alcohol dehydrogenase-like"/>
    <property type="match status" value="2"/>
</dbReference>
<comment type="similarity">
    <text evidence="2">Belongs to the EMC1 family.</text>
</comment>
<accession>A0A1E3P775</accession>
<feature type="domain" description="ER membrane protein complex subunit 1 C-terminal" evidence="13">
    <location>
        <begin position="670"/>
        <end position="881"/>
    </location>
</feature>
<keyword evidence="10" id="KW-0325">Glycoprotein</keyword>
<feature type="signal peptide" evidence="12">
    <location>
        <begin position="1"/>
        <end position="17"/>
    </location>
</feature>
<evidence type="ECO:0000256" key="1">
    <source>
        <dbReference type="ARBA" id="ARBA00004115"/>
    </source>
</evidence>